<sequence length="1037" mass="117022">MEEEIIEEDIDGCIHSIHVRNFFCHENLEVNLNRNVNFIVGRNGSGKSAILTALVVGLGGRASATNRGSNLHSFIKKGANSATVEIKIKNSSPKAFKHNIYGDYITIVRNINASGGSSYKVKSASGEVISTKFEEVNAIILAHDIQVDNPISVLNQDDARSFHASDAKKKYSLFRKATNLDQTETNYIRALENCNKATSIWNRKNDACQELEKEYKKWKTSHEQLQSRDEIEAQKQALQNEYYWSEIADFEREAAMVQSQYDKQKTRVERLVEKLSKMKDNFGNNSEAIDALKNQLDEKNLEKTALEQELRALEGEVRDLQVSFRAAQQAAAKQTDLLNREKRKVTDIEREINNVDSGRSASQRAQLEAKAKRAAEEAQAARARYDTAHHDAVQARSHHQHAQAQHEQAAAAAQRARDSIKQLKQQLRELESRGNDSLAVYGNNMVELCQRIKQAVARGEFSAPPRGPIGSYLKVKDKKWGGVMEHIIGGSLTSFCVNSPEDSRKLFEIMGQVYGRAGKPAVTSSKFLTKQHDVRRNKVRAAGFISALDSLDVADPVVANYLIDNIGVESVLLVPTHEDAVRLSDTEENVPENCARVVTLDCSDYYPAPNYRCYGGAARPARYLQVSTAERKRQVQAEIQESEANLRALEAKAEELSQEARQARETERAAGRMLQALVGERHEKDEAARNAAAALEQQQAPHHAVLLDELNISKEKLRSIEEQLATHTQKEQQLRRKIDEFDTSMRKVKNKLAEVTASCRSLSEEIEQEQMKLEQGASERQACQNKLKEDQHKLAQVDSVLEEKRAHIEKLTKEALTLCARVDHPRDRAIVTNELKKTQLKLSSIRSDGLTKAQVAEKLLEVERKYRRTKQTLERLKTLIDEIQNTTDKHLNFCHRVQTYIARRVQYCFQSILTLRGYSGRMEIDNARGALEIVCTGREQASKRHASSTSSLSGGERSYSTVAFIMALWECVELPFYFMDEFDVFMDNINRKIVMELLIDHALKNASRQFVFLTPQDASAVVAGPQISIHLMADPRP</sequence>
<dbReference type="SUPFAM" id="SSF52540">
    <property type="entry name" value="P-loop containing nucleoside triphosphate hydrolases"/>
    <property type="match status" value="1"/>
</dbReference>
<dbReference type="GO" id="GO:0005524">
    <property type="term" value="F:ATP binding"/>
    <property type="evidence" value="ECO:0007669"/>
    <property type="project" value="UniProtKB-KW"/>
</dbReference>
<dbReference type="GO" id="GO:0006281">
    <property type="term" value="P:DNA repair"/>
    <property type="evidence" value="ECO:0007669"/>
    <property type="project" value="UniProtKB-KW"/>
</dbReference>
<feature type="domain" description="Rad50/SbcC-type AAA" evidence="14">
    <location>
        <begin position="16"/>
        <end position="227"/>
    </location>
</feature>
<keyword evidence="11" id="KW-0539">Nucleus</keyword>
<dbReference type="EMBL" id="JBEDNZ010000002">
    <property type="protein sequence ID" value="KAL0851565.1"/>
    <property type="molecule type" value="Genomic_DNA"/>
</dbReference>
<feature type="coiled-coil region" evidence="12">
    <location>
        <begin position="632"/>
        <end position="669"/>
    </location>
</feature>
<feature type="region of interest" description="Disordered" evidence="13">
    <location>
        <begin position="396"/>
        <end position="420"/>
    </location>
</feature>
<feature type="coiled-coil region" evidence="12">
    <location>
        <begin position="852"/>
        <end position="886"/>
    </location>
</feature>
<evidence type="ECO:0000256" key="1">
    <source>
        <dbReference type="ARBA" id="ARBA00004123"/>
    </source>
</evidence>
<dbReference type="PANTHER" id="PTHR19306:SF6">
    <property type="entry name" value="STRUCTURAL MAINTENANCE OF CHROMOSOMES PROTEIN 6"/>
    <property type="match status" value="1"/>
</dbReference>
<evidence type="ECO:0000256" key="6">
    <source>
        <dbReference type="ARBA" id="ARBA00022763"/>
    </source>
</evidence>
<keyword evidence="10" id="KW-0234">DNA repair</keyword>
<name>A0ABD0TQE5_LOXSC</name>
<evidence type="ECO:0000256" key="12">
    <source>
        <dbReference type="SAM" id="Coils"/>
    </source>
</evidence>
<keyword evidence="8 12" id="KW-0175">Coiled coil</keyword>
<evidence type="ECO:0000313" key="16">
    <source>
        <dbReference type="Proteomes" id="UP001549921"/>
    </source>
</evidence>
<dbReference type="Proteomes" id="UP001549921">
    <property type="component" value="Unassembled WGS sequence"/>
</dbReference>
<gene>
    <name evidence="15" type="ORF">ABMA28_007351</name>
</gene>
<dbReference type="InterPro" id="IPR027417">
    <property type="entry name" value="P-loop_NTPase"/>
</dbReference>
<comment type="subcellular location">
    <subcellularLocation>
        <location evidence="2">Chromosome</location>
    </subcellularLocation>
    <subcellularLocation>
        <location evidence="1">Nucleus</location>
    </subcellularLocation>
</comment>
<evidence type="ECO:0000256" key="11">
    <source>
        <dbReference type="ARBA" id="ARBA00023242"/>
    </source>
</evidence>
<feature type="compositionally biased region" description="Low complexity" evidence="13">
    <location>
        <begin position="402"/>
        <end position="414"/>
    </location>
</feature>
<dbReference type="GO" id="GO:0005694">
    <property type="term" value="C:chromosome"/>
    <property type="evidence" value="ECO:0007669"/>
    <property type="project" value="UniProtKB-SubCell"/>
</dbReference>
<organism evidence="15 16">
    <name type="scientific">Loxostege sticticalis</name>
    <name type="common">Beet webworm moth</name>
    <dbReference type="NCBI Taxonomy" id="481309"/>
    <lineage>
        <taxon>Eukaryota</taxon>
        <taxon>Metazoa</taxon>
        <taxon>Ecdysozoa</taxon>
        <taxon>Arthropoda</taxon>
        <taxon>Hexapoda</taxon>
        <taxon>Insecta</taxon>
        <taxon>Pterygota</taxon>
        <taxon>Neoptera</taxon>
        <taxon>Endopterygota</taxon>
        <taxon>Lepidoptera</taxon>
        <taxon>Glossata</taxon>
        <taxon>Ditrysia</taxon>
        <taxon>Pyraloidea</taxon>
        <taxon>Crambidae</taxon>
        <taxon>Pyraustinae</taxon>
        <taxon>Loxostege</taxon>
    </lineage>
</organism>
<dbReference type="Gene3D" id="3.40.50.300">
    <property type="entry name" value="P-loop containing nucleotide triphosphate hydrolases"/>
    <property type="match status" value="2"/>
</dbReference>
<dbReference type="AlphaFoldDB" id="A0ABD0TQE5"/>
<dbReference type="GO" id="GO:0006310">
    <property type="term" value="P:DNA recombination"/>
    <property type="evidence" value="ECO:0007669"/>
    <property type="project" value="UniProtKB-KW"/>
</dbReference>
<comment type="caution">
    <text evidence="15">The sequence shown here is derived from an EMBL/GenBank/DDBJ whole genome shotgun (WGS) entry which is preliminary data.</text>
</comment>
<evidence type="ECO:0000256" key="8">
    <source>
        <dbReference type="ARBA" id="ARBA00023054"/>
    </source>
</evidence>
<evidence type="ECO:0000313" key="15">
    <source>
        <dbReference type="EMBL" id="KAL0851564.1"/>
    </source>
</evidence>
<evidence type="ECO:0000256" key="7">
    <source>
        <dbReference type="ARBA" id="ARBA00022840"/>
    </source>
</evidence>
<dbReference type="GO" id="GO:0005634">
    <property type="term" value="C:nucleus"/>
    <property type="evidence" value="ECO:0007669"/>
    <property type="project" value="UniProtKB-SubCell"/>
</dbReference>
<keyword evidence="5" id="KW-0547">Nucleotide-binding</keyword>
<evidence type="ECO:0000256" key="13">
    <source>
        <dbReference type="SAM" id="MobiDB-lite"/>
    </source>
</evidence>
<evidence type="ECO:0000256" key="5">
    <source>
        <dbReference type="ARBA" id="ARBA00022741"/>
    </source>
</evidence>
<evidence type="ECO:0000259" key="14">
    <source>
        <dbReference type="Pfam" id="PF13476"/>
    </source>
</evidence>
<keyword evidence="7" id="KW-0067">ATP-binding</keyword>
<reference evidence="15 16" key="1">
    <citation type="submission" date="2024-06" db="EMBL/GenBank/DDBJ databases">
        <title>A chromosome-level genome assembly of beet webworm, Loxostege sticticalis.</title>
        <authorList>
            <person name="Zhang Y."/>
        </authorList>
    </citation>
    <scope>NUCLEOTIDE SEQUENCE [LARGE SCALE GENOMIC DNA]</scope>
    <source>
        <strain evidence="15">AQ028</strain>
        <tissue evidence="15">Male pupae</tissue>
    </source>
</reference>
<dbReference type="EMBL" id="JBEDNZ010000002">
    <property type="protein sequence ID" value="KAL0851564.1"/>
    <property type="molecule type" value="Genomic_DNA"/>
</dbReference>
<keyword evidence="4" id="KW-0158">Chromosome</keyword>
<comment type="similarity">
    <text evidence="3">Belongs to the SMC family. SMC6 subfamily.</text>
</comment>
<dbReference type="Pfam" id="PF13476">
    <property type="entry name" value="AAA_23"/>
    <property type="match status" value="1"/>
</dbReference>
<keyword evidence="9" id="KW-0233">DNA recombination</keyword>
<feature type="coiled-coil region" evidence="12">
    <location>
        <begin position="703"/>
        <end position="814"/>
    </location>
</feature>
<proteinExistence type="inferred from homology"/>
<evidence type="ECO:0000256" key="4">
    <source>
        <dbReference type="ARBA" id="ARBA00022454"/>
    </source>
</evidence>
<keyword evidence="6" id="KW-0227">DNA damage</keyword>
<dbReference type="PANTHER" id="PTHR19306">
    <property type="entry name" value="STRUCTURAL MAINTENANCE OF CHROMOSOMES 5,6 SMC5, SMC6"/>
    <property type="match status" value="1"/>
</dbReference>
<evidence type="ECO:0000256" key="2">
    <source>
        <dbReference type="ARBA" id="ARBA00004286"/>
    </source>
</evidence>
<evidence type="ECO:0000256" key="3">
    <source>
        <dbReference type="ARBA" id="ARBA00006793"/>
    </source>
</evidence>
<accession>A0ABD0TQE5</accession>
<dbReference type="InterPro" id="IPR038729">
    <property type="entry name" value="Rad50/SbcC_AAA"/>
</dbReference>
<protein>
    <recommendedName>
        <fullName evidence="14">Rad50/SbcC-type AAA domain-containing protein</fullName>
    </recommendedName>
</protein>
<evidence type="ECO:0000256" key="9">
    <source>
        <dbReference type="ARBA" id="ARBA00023172"/>
    </source>
</evidence>
<evidence type="ECO:0000256" key="10">
    <source>
        <dbReference type="ARBA" id="ARBA00023204"/>
    </source>
</evidence>